<proteinExistence type="predicted"/>
<gene>
    <name evidence="3" type="ORF">J2S70_001381</name>
</gene>
<dbReference type="InterPro" id="IPR011761">
    <property type="entry name" value="ATP-grasp"/>
</dbReference>
<dbReference type="Proteomes" id="UP001243212">
    <property type="component" value="Unassembled WGS sequence"/>
</dbReference>
<dbReference type="Gene3D" id="3.30.470.20">
    <property type="entry name" value="ATP-grasp fold, B domain"/>
    <property type="match status" value="1"/>
</dbReference>
<evidence type="ECO:0000313" key="4">
    <source>
        <dbReference type="Proteomes" id="UP001243212"/>
    </source>
</evidence>
<dbReference type="RefSeq" id="WP_307682998.1">
    <property type="nucleotide sequence ID" value="NZ_JAUSQX010000001.1"/>
</dbReference>
<reference evidence="3 4" key="1">
    <citation type="submission" date="2023-07" db="EMBL/GenBank/DDBJ databases">
        <title>Sequencing the genomes of 1000 actinobacteria strains.</title>
        <authorList>
            <person name="Klenk H.-P."/>
        </authorList>
    </citation>
    <scope>NUCLEOTIDE SEQUENCE [LARGE SCALE GENOMIC DNA]</scope>
    <source>
        <strain evidence="3 4">DSM 17163</strain>
    </source>
</reference>
<dbReference type="GO" id="GO:0034025">
    <property type="term" value="F:D-aspartate ligase activity"/>
    <property type="evidence" value="ECO:0007669"/>
    <property type="project" value="UniProtKB-EC"/>
</dbReference>
<evidence type="ECO:0000256" key="1">
    <source>
        <dbReference type="PROSITE-ProRule" id="PRU00409"/>
    </source>
</evidence>
<evidence type="ECO:0000313" key="3">
    <source>
        <dbReference type="EMBL" id="MDP9806799.1"/>
    </source>
</evidence>
<name>A0ABT9NHB4_9ACTO</name>
<keyword evidence="1" id="KW-0547">Nucleotide-binding</keyword>
<sequence length="411" mass="45630">MDLSSSLVPIIFGWDLGDYAMARLIHENSGVRPRLYSQINRGFIDDSKILDLHITQPRGISEPAKFEELLAEIAKEFPTDRVVPLANSDEHVQQLAELRPNLPQSWLLPYAPAEAFAIADSKTRLAGVADTLGLATPKHVLVNTGDPAEADSMLESLTFPIVLKPDERSELNFHTSRGLAKVKPCATHQEAVDEIARLRDAGVSIGLTAQELIPGDDTTQWVVNGYIARNGAVSAIGSGRVLLGNHNPDLLGNAGIIHVIPNDDLMADAQRLVTAVGLRGFFSIDVKIDPRTNTAYWLDLNPRIGRNHYYLKVGGVDLWQALIDDVAGVPSYQRMAQEGLYHVLPLRMLNSKYIRDPQLRKHVRGLRRNAVDPSKYGADRHPRRALFRRINSENMARKTRAHYPRATDTGF</sequence>
<dbReference type="PROSITE" id="PS50975">
    <property type="entry name" value="ATP_GRASP"/>
    <property type="match status" value="1"/>
</dbReference>
<keyword evidence="4" id="KW-1185">Reference proteome</keyword>
<keyword evidence="3" id="KW-0436">Ligase</keyword>
<dbReference type="EC" id="6.3.1.12" evidence="3"/>
<comment type="caution">
    <text evidence="3">The sequence shown here is derived from an EMBL/GenBank/DDBJ whole genome shotgun (WGS) entry which is preliminary data.</text>
</comment>
<evidence type="ECO:0000259" key="2">
    <source>
        <dbReference type="PROSITE" id="PS50975"/>
    </source>
</evidence>
<dbReference type="EMBL" id="JAUSQX010000001">
    <property type="protein sequence ID" value="MDP9806799.1"/>
    <property type="molecule type" value="Genomic_DNA"/>
</dbReference>
<organism evidence="3 4">
    <name type="scientific">Trueperella bonasi</name>
    <dbReference type="NCBI Taxonomy" id="312286"/>
    <lineage>
        <taxon>Bacteria</taxon>
        <taxon>Bacillati</taxon>
        <taxon>Actinomycetota</taxon>
        <taxon>Actinomycetes</taxon>
        <taxon>Actinomycetales</taxon>
        <taxon>Actinomycetaceae</taxon>
        <taxon>Trueperella</taxon>
    </lineage>
</organism>
<feature type="domain" description="ATP-grasp" evidence="2">
    <location>
        <begin position="126"/>
        <end position="327"/>
    </location>
</feature>
<protein>
    <submittedName>
        <fullName evidence="3">D-aspartate ligase</fullName>
        <ecNumber evidence="3">6.3.1.12</ecNumber>
    </submittedName>
</protein>
<accession>A0ABT9NHB4</accession>
<dbReference type="SUPFAM" id="SSF56059">
    <property type="entry name" value="Glutathione synthetase ATP-binding domain-like"/>
    <property type="match status" value="1"/>
</dbReference>
<keyword evidence="1" id="KW-0067">ATP-binding</keyword>